<evidence type="ECO:0008006" key="5">
    <source>
        <dbReference type="Google" id="ProtNLM"/>
    </source>
</evidence>
<feature type="compositionally biased region" description="Basic and acidic residues" evidence="1">
    <location>
        <begin position="374"/>
        <end position="384"/>
    </location>
</feature>
<evidence type="ECO:0000256" key="1">
    <source>
        <dbReference type="SAM" id="MobiDB-lite"/>
    </source>
</evidence>
<evidence type="ECO:0000313" key="4">
    <source>
        <dbReference type="Proteomes" id="UP000325286"/>
    </source>
</evidence>
<proteinExistence type="predicted"/>
<reference evidence="3 4" key="1">
    <citation type="submission" date="2019-08" db="EMBL/GenBank/DDBJ databases">
        <title>Deep-cultivation of Planctomycetes and their phenomic and genomic characterization uncovers novel biology.</title>
        <authorList>
            <person name="Wiegand S."/>
            <person name="Jogler M."/>
            <person name="Boedeker C."/>
            <person name="Pinto D."/>
            <person name="Vollmers J."/>
            <person name="Rivas-Marin E."/>
            <person name="Kohn T."/>
            <person name="Peeters S.H."/>
            <person name="Heuer A."/>
            <person name="Rast P."/>
            <person name="Oberbeckmann S."/>
            <person name="Bunk B."/>
            <person name="Jeske O."/>
            <person name="Meyerdierks A."/>
            <person name="Storesund J.E."/>
            <person name="Kallscheuer N."/>
            <person name="Luecker S."/>
            <person name="Lage O.M."/>
            <person name="Pohl T."/>
            <person name="Merkel B.J."/>
            <person name="Hornburger P."/>
            <person name="Mueller R.-W."/>
            <person name="Bruemmer F."/>
            <person name="Labrenz M."/>
            <person name="Spormann A.M."/>
            <person name="Op den Camp H."/>
            <person name="Overmann J."/>
            <person name="Amann R."/>
            <person name="Jetten M.S.M."/>
            <person name="Mascher T."/>
            <person name="Medema M.H."/>
            <person name="Devos D.P."/>
            <person name="Kaster A.-K."/>
            <person name="Ovreas L."/>
            <person name="Rohde M."/>
            <person name="Galperin M.Y."/>
            <person name="Jogler C."/>
        </authorList>
    </citation>
    <scope>NUCLEOTIDE SEQUENCE [LARGE SCALE GENOMIC DNA]</scope>
    <source>
        <strain evidence="3 4">UC8</strain>
    </source>
</reference>
<gene>
    <name evidence="3" type="ORF">UC8_03830</name>
</gene>
<evidence type="ECO:0000256" key="2">
    <source>
        <dbReference type="SAM" id="Phobius"/>
    </source>
</evidence>
<evidence type="ECO:0000313" key="3">
    <source>
        <dbReference type="EMBL" id="QEG38426.1"/>
    </source>
</evidence>
<sequence>MKGSGMPPCATPLPVATLARAWGPRLSHRLATVATFYGATFFGVAFFGVAFRGVAFRGVAFRGVAFFSVTLLALLSSLHLSAAEADRVAYLPVSSDRQQDTWLAQPLLKLSGAIESFDAEQLEITVSGETQPTRIRTERIVWVQPGWEDEDARAGMQAYQAGDWPQAIARMLAALKRRPAVWRQEWLSVKLANAAFEAGRYPAAFELIAQLDRKPLPLPMIGQLPIVWSGRTTDAGLIAAAKVKLNAAEPLARLAAASVLLTTTEATTAQRVLEALATDAERPLVAKLADAQLWRQATPVETARSVQRWQAKTDALPPALIHGPMAAIAERLQAAGEAEQAVELWLAVALLSPDPASPQARRAKQAAQQLLRTLGRDPDADRLK</sequence>
<name>A0A5B9QN33_9BACT</name>
<keyword evidence="2" id="KW-0812">Transmembrane</keyword>
<keyword evidence="2" id="KW-1133">Transmembrane helix</keyword>
<feature type="transmembrane region" description="Helical" evidence="2">
    <location>
        <begin position="31"/>
        <end position="51"/>
    </location>
</feature>
<keyword evidence="4" id="KW-1185">Reference proteome</keyword>
<dbReference type="KEGG" id="rul:UC8_03830"/>
<dbReference type="Proteomes" id="UP000325286">
    <property type="component" value="Chromosome"/>
</dbReference>
<accession>A0A5B9QN33</accession>
<organism evidence="3 4">
    <name type="scientific">Roseimaritima ulvae</name>
    <dbReference type="NCBI Taxonomy" id="980254"/>
    <lineage>
        <taxon>Bacteria</taxon>
        <taxon>Pseudomonadati</taxon>
        <taxon>Planctomycetota</taxon>
        <taxon>Planctomycetia</taxon>
        <taxon>Pirellulales</taxon>
        <taxon>Pirellulaceae</taxon>
        <taxon>Roseimaritima</taxon>
    </lineage>
</organism>
<dbReference type="EMBL" id="CP042914">
    <property type="protein sequence ID" value="QEG38426.1"/>
    <property type="molecule type" value="Genomic_DNA"/>
</dbReference>
<protein>
    <recommendedName>
        <fullName evidence="5">Tetratricopeptide repeat protein</fullName>
    </recommendedName>
</protein>
<feature type="transmembrane region" description="Helical" evidence="2">
    <location>
        <begin position="63"/>
        <end position="82"/>
    </location>
</feature>
<keyword evidence="2" id="KW-0472">Membrane</keyword>
<feature type="region of interest" description="Disordered" evidence="1">
    <location>
        <begin position="355"/>
        <end position="384"/>
    </location>
</feature>
<dbReference type="AlphaFoldDB" id="A0A5B9QN33"/>